<dbReference type="EMBL" id="KV428032">
    <property type="protein sequence ID" value="KZT40464.1"/>
    <property type="molecule type" value="Genomic_DNA"/>
</dbReference>
<keyword evidence="4" id="KW-1185">Reference proteome</keyword>
<dbReference type="AlphaFoldDB" id="A0A166FB23"/>
<evidence type="ECO:0000259" key="2">
    <source>
        <dbReference type="Pfam" id="PF20236"/>
    </source>
</evidence>
<evidence type="ECO:0000313" key="4">
    <source>
        <dbReference type="Proteomes" id="UP000076798"/>
    </source>
</evidence>
<dbReference type="Pfam" id="PF20236">
    <property type="entry name" value="DUF6593"/>
    <property type="match status" value="1"/>
</dbReference>
<gene>
    <name evidence="3" type="ORF">SISSUDRAFT_1060241</name>
</gene>
<feature type="compositionally biased region" description="Low complexity" evidence="1">
    <location>
        <begin position="30"/>
        <end position="43"/>
    </location>
</feature>
<protein>
    <recommendedName>
        <fullName evidence="2">DUF6593 domain-containing protein</fullName>
    </recommendedName>
</protein>
<name>A0A166FB23_9AGAM</name>
<feature type="domain" description="DUF6593" evidence="2">
    <location>
        <begin position="70"/>
        <end position="227"/>
    </location>
</feature>
<proteinExistence type="predicted"/>
<evidence type="ECO:0000313" key="3">
    <source>
        <dbReference type="EMBL" id="KZT40464.1"/>
    </source>
</evidence>
<sequence>MSHNPYLSGQSVGTLPAYRDYSRTENDNGSDTSSIASESSTFTVQQPTLDADPSSSGSFTLSFDGINVKQDTIRAPGGQIMYTSTCRGDVNSNLLTCLKDKAGNNIGQLMQIAMGTDQVVLGNDPPLGRKSWLKPGMPFSKTLGSFKYSGLEYKWIQAKDPNQITLELYEKNSKTLIARYRDSRRDWAIPLPEVVIHRAKMEIFASGLHMINIIMFSFLVTEILRRDRSPDVMDLATANNVARIEGAYSIFA</sequence>
<feature type="compositionally biased region" description="Polar residues" evidence="1">
    <location>
        <begin position="44"/>
        <end position="56"/>
    </location>
</feature>
<organism evidence="3 4">
    <name type="scientific">Sistotremastrum suecicum HHB10207 ss-3</name>
    <dbReference type="NCBI Taxonomy" id="1314776"/>
    <lineage>
        <taxon>Eukaryota</taxon>
        <taxon>Fungi</taxon>
        <taxon>Dikarya</taxon>
        <taxon>Basidiomycota</taxon>
        <taxon>Agaricomycotina</taxon>
        <taxon>Agaricomycetes</taxon>
        <taxon>Sistotremastrales</taxon>
        <taxon>Sistotremastraceae</taxon>
        <taxon>Sistotremastrum</taxon>
    </lineage>
</organism>
<feature type="region of interest" description="Disordered" evidence="1">
    <location>
        <begin position="20"/>
        <end position="56"/>
    </location>
</feature>
<dbReference type="Proteomes" id="UP000076798">
    <property type="component" value="Unassembled WGS sequence"/>
</dbReference>
<evidence type="ECO:0000256" key="1">
    <source>
        <dbReference type="SAM" id="MobiDB-lite"/>
    </source>
</evidence>
<reference evidence="3 4" key="1">
    <citation type="journal article" date="2016" name="Mol. Biol. Evol.">
        <title>Comparative Genomics of Early-Diverging Mushroom-Forming Fungi Provides Insights into the Origins of Lignocellulose Decay Capabilities.</title>
        <authorList>
            <person name="Nagy L.G."/>
            <person name="Riley R."/>
            <person name="Tritt A."/>
            <person name="Adam C."/>
            <person name="Daum C."/>
            <person name="Floudas D."/>
            <person name="Sun H."/>
            <person name="Yadav J.S."/>
            <person name="Pangilinan J."/>
            <person name="Larsson K.H."/>
            <person name="Matsuura K."/>
            <person name="Barry K."/>
            <person name="Labutti K."/>
            <person name="Kuo R."/>
            <person name="Ohm R.A."/>
            <person name="Bhattacharya S.S."/>
            <person name="Shirouzu T."/>
            <person name="Yoshinaga Y."/>
            <person name="Martin F.M."/>
            <person name="Grigoriev I.V."/>
            <person name="Hibbett D.S."/>
        </authorList>
    </citation>
    <scope>NUCLEOTIDE SEQUENCE [LARGE SCALE GENOMIC DNA]</scope>
    <source>
        <strain evidence="3 4">HHB10207 ss-3</strain>
    </source>
</reference>
<accession>A0A166FB23</accession>
<dbReference type="OrthoDB" id="3360976at2759"/>
<dbReference type="InterPro" id="IPR046528">
    <property type="entry name" value="DUF6593"/>
</dbReference>